<dbReference type="SUPFAM" id="SSF53448">
    <property type="entry name" value="Nucleotide-diphospho-sugar transferases"/>
    <property type="match status" value="1"/>
</dbReference>
<keyword evidence="1" id="KW-1015">Disulfide bond</keyword>
<dbReference type="InterPro" id="IPR029044">
    <property type="entry name" value="Nucleotide-diphossugar_trans"/>
</dbReference>
<feature type="region of interest" description="Disordered" evidence="2">
    <location>
        <begin position="1"/>
        <end position="88"/>
    </location>
</feature>
<organism evidence="4 5">
    <name type="scientific">Limosa lapponica baueri</name>
    <dbReference type="NCBI Taxonomy" id="1758121"/>
    <lineage>
        <taxon>Eukaryota</taxon>
        <taxon>Metazoa</taxon>
        <taxon>Chordata</taxon>
        <taxon>Craniata</taxon>
        <taxon>Vertebrata</taxon>
        <taxon>Euteleostomi</taxon>
        <taxon>Archelosauria</taxon>
        <taxon>Archosauria</taxon>
        <taxon>Dinosauria</taxon>
        <taxon>Saurischia</taxon>
        <taxon>Theropoda</taxon>
        <taxon>Coelurosauria</taxon>
        <taxon>Aves</taxon>
        <taxon>Neognathae</taxon>
        <taxon>Neoaves</taxon>
        <taxon>Charadriiformes</taxon>
        <taxon>Scolopacidae</taxon>
        <taxon>Limosa</taxon>
    </lineage>
</organism>
<dbReference type="GO" id="GO:0004653">
    <property type="term" value="F:polypeptide N-acetylgalactosaminyltransferase activity"/>
    <property type="evidence" value="ECO:0007669"/>
    <property type="project" value="TreeGrafter"/>
</dbReference>
<keyword evidence="4" id="KW-0808">Transferase</keyword>
<keyword evidence="5" id="KW-1185">Reference proteome</keyword>
<dbReference type="GO" id="GO:0006493">
    <property type="term" value="P:protein O-linked glycosylation"/>
    <property type="evidence" value="ECO:0007669"/>
    <property type="project" value="TreeGrafter"/>
</dbReference>
<dbReference type="AlphaFoldDB" id="A0A2I0T247"/>
<protein>
    <submittedName>
        <fullName evidence="4">Polypeptide n-acetylgalactosaminyltransferase 5</fullName>
    </submittedName>
</protein>
<reference evidence="5" key="2">
    <citation type="submission" date="2017-12" db="EMBL/GenBank/DDBJ databases">
        <title>Genome sequence of the Bar-tailed Godwit (Limosa lapponica baueri).</title>
        <authorList>
            <person name="Lima N.C.B."/>
            <person name="Parody-Merino A.M."/>
            <person name="Battley P.F."/>
            <person name="Fidler A.E."/>
            <person name="Prosdocimi F."/>
        </authorList>
    </citation>
    <scope>NUCLEOTIDE SEQUENCE [LARGE SCALE GENOMIC DNA]</scope>
</reference>
<sequence>MAGRASLAPRAAPGETAAGKKETSSENHFVLISKEETKPPGPAAPRRGAHPAGNFAQSQEKSEEWQLAKENSDGGRNASDGGRNAIDGAHATNAINGAHNTNAINGAHNAIDGARAAKAIDHAHAAIDGAHTANATDGAHTADTFDGAHAVNPINGAHAANAIDGAHTTNTINGVHTANAIDGAHITNAIDSAHNAIDNAHAANTMDGAHATNTIDGAHIANAINGAHNAIDDALTVNAITGAAVPGGQGRTLGVTPGTAPRVPATIEDRQERAGGHSPGTHKVLSLDVTLAPRDPQAPGQFGHPVAVPDNKQEEAKSRCSQQRVHDDLPTTTIIMCFVDEVWSTLLRSVHSVLGRSPPHLIEEVILVDDCSTKGGGSFFMKLI</sequence>
<evidence type="ECO:0000256" key="1">
    <source>
        <dbReference type="ARBA" id="ARBA00023157"/>
    </source>
</evidence>
<dbReference type="GO" id="GO:0005794">
    <property type="term" value="C:Golgi apparatus"/>
    <property type="evidence" value="ECO:0007669"/>
    <property type="project" value="TreeGrafter"/>
</dbReference>
<evidence type="ECO:0000259" key="3">
    <source>
        <dbReference type="Pfam" id="PF00535"/>
    </source>
</evidence>
<dbReference type="PANTHER" id="PTHR11675">
    <property type="entry name" value="N-ACETYLGALACTOSAMINYLTRANSFERASE"/>
    <property type="match status" value="1"/>
</dbReference>
<feature type="compositionally biased region" description="Basic and acidic residues" evidence="2">
    <location>
        <begin position="60"/>
        <end position="73"/>
    </location>
</feature>
<dbReference type="OrthoDB" id="6119243at2759"/>
<accession>A0A2I0T247</accession>
<dbReference type="Proteomes" id="UP000233556">
    <property type="component" value="Unassembled WGS sequence"/>
</dbReference>
<dbReference type="Gene3D" id="3.90.550.10">
    <property type="entry name" value="Spore Coat Polysaccharide Biosynthesis Protein SpsA, Chain A"/>
    <property type="match status" value="1"/>
</dbReference>
<dbReference type="Pfam" id="PF00535">
    <property type="entry name" value="Glycos_transf_2"/>
    <property type="match status" value="1"/>
</dbReference>
<feature type="compositionally biased region" description="Low complexity" evidence="2">
    <location>
        <begin position="44"/>
        <end position="53"/>
    </location>
</feature>
<dbReference type="EMBL" id="KZ523859">
    <property type="protein sequence ID" value="PKU27873.1"/>
    <property type="molecule type" value="Genomic_DNA"/>
</dbReference>
<name>A0A2I0T247_LIMLA</name>
<proteinExistence type="predicted"/>
<feature type="domain" description="Glycosyltransferase 2-like" evidence="3">
    <location>
        <begin position="333"/>
        <end position="375"/>
    </location>
</feature>
<dbReference type="InterPro" id="IPR001173">
    <property type="entry name" value="Glyco_trans_2-like"/>
</dbReference>
<reference evidence="5" key="1">
    <citation type="submission" date="2017-11" db="EMBL/GenBank/DDBJ databases">
        <authorList>
            <person name="Lima N.C."/>
            <person name="Parody-Merino A.M."/>
            <person name="Battley P.F."/>
            <person name="Fidler A.E."/>
            <person name="Prosdocimi F."/>
        </authorList>
    </citation>
    <scope>NUCLEOTIDE SEQUENCE [LARGE SCALE GENOMIC DNA]</scope>
</reference>
<evidence type="ECO:0000313" key="5">
    <source>
        <dbReference type="Proteomes" id="UP000233556"/>
    </source>
</evidence>
<gene>
    <name evidence="4" type="ORF">llap_21823</name>
</gene>
<dbReference type="PANTHER" id="PTHR11675:SF130">
    <property type="entry name" value="POLYPEPTIDE N-ACETYLGALACTOSAMINYLTRANSFERASE 5"/>
    <property type="match status" value="1"/>
</dbReference>
<evidence type="ECO:0000256" key="2">
    <source>
        <dbReference type="SAM" id="MobiDB-lite"/>
    </source>
</evidence>
<evidence type="ECO:0000313" key="4">
    <source>
        <dbReference type="EMBL" id="PKU27873.1"/>
    </source>
</evidence>